<comment type="caution">
    <text evidence="2">The sequence shown here is derived from an EMBL/GenBank/DDBJ whole genome shotgun (WGS) entry which is preliminary data.</text>
</comment>
<protein>
    <submittedName>
        <fullName evidence="2">DUF4440 domain-containing protein</fullName>
    </submittedName>
</protein>
<dbReference type="EMBL" id="NJBA01000003">
    <property type="protein sequence ID" value="OWP50961.1"/>
    <property type="molecule type" value="Genomic_DNA"/>
</dbReference>
<dbReference type="STRING" id="46680.GCA_000807755_00471"/>
<dbReference type="SUPFAM" id="SSF54427">
    <property type="entry name" value="NTF2-like"/>
    <property type="match status" value="1"/>
</dbReference>
<dbReference type="Pfam" id="PF13474">
    <property type="entry name" value="SnoaL_3"/>
    <property type="match status" value="1"/>
</dbReference>
<dbReference type="InterPro" id="IPR032710">
    <property type="entry name" value="NTF2-like_dom_sf"/>
</dbReference>
<evidence type="ECO:0000313" key="3">
    <source>
        <dbReference type="Proteomes" id="UP000198145"/>
    </source>
</evidence>
<proteinExistence type="predicted"/>
<reference evidence="2 3" key="1">
    <citation type="submission" date="2017-06" db="EMBL/GenBank/DDBJ databases">
        <title>Draft genome of Pseudomonas nitroreducens DF05.</title>
        <authorList>
            <person name="Iyer R."/>
        </authorList>
    </citation>
    <scope>NUCLEOTIDE SEQUENCE [LARGE SCALE GENOMIC DNA]</scope>
    <source>
        <strain evidence="2 3">DF05</strain>
    </source>
</reference>
<dbReference type="RefSeq" id="WP_088417159.1">
    <property type="nucleotide sequence ID" value="NZ_NJBA01000003.1"/>
</dbReference>
<gene>
    <name evidence="2" type="ORF">CEG18_08790</name>
</gene>
<organism evidence="2 3">
    <name type="scientific">Pseudomonas nitroreducens</name>
    <dbReference type="NCBI Taxonomy" id="46680"/>
    <lineage>
        <taxon>Bacteria</taxon>
        <taxon>Pseudomonadati</taxon>
        <taxon>Pseudomonadota</taxon>
        <taxon>Gammaproteobacteria</taxon>
        <taxon>Pseudomonadales</taxon>
        <taxon>Pseudomonadaceae</taxon>
        <taxon>Pseudomonas</taxon>
    </lineage>
</organism>
<accession>A0A246F9M6</accession>
<sequence length="138" mass="15337">MDQANQAALPPEQHPLQALIQAADEAIGREDFDALIEFYSDDALLVVKPGLLARGKAQIRRAFVAIAEHFGHNLRVRQGRLEILETGDTALVVAQTLLDTRHGKLSRRATYVFRREANGAWRCAVDNSYGTDLLEART</sequence>
<feature type="domain" description="SnoaL-like" evidence="1">
    <location>
        <begin position="17"/>
        <end position="122"/>
    </location>
</feature>
<dbReference type="eggNOG" id="COG4319">
    <property type="taxonomic scope" value="Bacteria"/>
</dbReference>
<evidence type="ECO:0000313" key="2">
    <source>
        <dbReference type="EMBL" id="OWP50961.1"/>
    </source>
</evidence>
<dbReference type="AlphaFoldDB" id="A0A246F9M6"/>
<name>A0A246F9M6_PSENT</name>
<dbReference type="Proteomes" id="UP000198145">
    <property type="component" value="Unassembled WGS sequence"/>
</dbReference>
<dbReference type="InterPro" id="IPR037401">
    <property type="entry name" value="SnoaL-like"/>
</dbReference>
<dbReference type="Gene3D" id="3.10.450.50">
    <property type="match status" value="1"/>
</dbReference>
<evidence type="ECO:0000259" key="1">
    <source>
        <dbReference type="Pfam" id="PF13474"/>
    </source>
</evidence>